<sequence length="91" mass="10255">MEESCNKFVMADDNHGLDIPPLKDKHVSPPPSEPPDKRQQICNMNTMPNFDEYAVDNSEDERDGDNHSLEEVDTNDESSEALIEAFSPYNG</sequence>
<evidence type="ECO:0000256" key="1">
    <source>
        <dbReference type="SAM" id="MobiDB-lite"/>
    </source>
</evidence>
<organism evidence="2">
    <name type="scientific">Solanum chilense</name>
    <name type="common">Tomato</name>
    <name type="synonym">Lycopersicon chilense</name>
    <dbReference type="NCBI Taxonomy" id="4083"/>
    <lineage>
        <taxon>Eukaryota</taxon>
        <taxon>Viridiplantae</taxon>
        <taxon>Streptophyta</taxon>
        <taxon>Embryophyta</taxon>
        <taxon>Tracheophyta</taxon>
        <taxon>Spermatophyta</taxon>
        <taxon>Magnoliopsida</taxon>
        <taxon>eudicotyledons</taxon>
        <taxon>Gunneridae</taxon>
        <taxon>Pentapetalae</taxon>
        <taxon>asterids</taxon>
        <taxon>lamiids</taxon>
        <taxon>Solanales</taxon>
        <taxon>Solanaceae</taxon>
        <taxon>Solanoideae</taxon>
        <taxon>Solaneae</taxon>
        <taxon>Solanum</taxon>
        <taxon>Solanum subgen. Lycopersicon</taxon>
    </lineage>
</organism>
<dbReference type="AlphaFoldDB" id="A0A6N2C5T6"/>
<accession>A0A6N2C5T6</accession>
<comment type="caution">
    <text evidence="2">The sequence shown here is derived from an EMBL/GenBank/DDBJ whole genome shotgun (WGS) entry which is preliminary data.</text>
</comment>
<name>A0A6N2C5T6_SOLCI</name>
<feature type="region of interest" description="Disordered" evidence="1">
    <location>
        <begin position="1"/>
        <end position="42"/>
    </location>
</feature>
<gene>
    <name evidence="2" type="ORF">EJD97_023360</name>
</gene>
<dbReference type="EMBL" id="RXGB01000758">
    <property type="protein sequence ID" value="TMX01869.1"/>
    <property type="molecule type" value="Genomic_DNA"/>
</dbReference>
<feature type="compositionally biased region" description="Basic and acidic residues" evidence="1">
    <location>
        <begin position="10"/>
        <end position="27"/>
    </location>
</feature>
<evidence type="ECO:0000313" key="2">
    <source>
        <dbReference type="EMBL" id="TMX01869.1"/>
    </source>
</evidence>
<proteinExistence type="predicted"/>
<protein>
    <submittedName>
        <fullName evidence="2">Uncharacterized protein</fullName>
    </submittedName>
</protein>
<reference evidence="2" key="1">
    <citation type="submission" date="2019-05" db="EMBL/GenBank/DDBJ databases">
        <title>The de novo reference genome and transcriptome assemblies of the wild tomato species Solanum chilense.</title>
        <authorList>
            <person name="Stam R."/>
            <person name="Nosenko T."/>
            <person name="Hoerger A.C."/>
            <person name="Stephan W."/>
            <person name="Seidel M.A."/>
            <person name="Kuhn J.M.M."/>
            <person name="Haberer G."/>
            <person name="Tellier A."/>
        </authorList>
    </citation>
    <scope>NUCLEOTIDE SEQUENCE</scope>
    <source>
        <tissue evidence="2">Mature leaves</tissue>
    </source>
</reference>
<feature type="region of interest" description="Disordered" evidence="1">
    <location>
        <begin position="56"/>
        <end position="91"/>
    </location>
</feature>